<accession>A0A7W7SCQ3</accession>
<proteinExistence type="predicted"/>
<dbReference type="RefSeq" id="WP_184914327.1">
    <property type="nucleotide sequence ID" value="NZ_JACHJR010000001.1"/>
</dbReference>
<evidence type="ECO:0000256" key="3">
    <source>
        <dbReference type="ARBA" id="ARBA00022679"/>
    </source>
</evidence>
<evidence type="ECO:0000313" key="9">
    <source>
        <dbReference type="EMBL" id="MBB4946961.1"/>
    </source>
</evidence>
<dbReference type="Gene3D" id="1.25.40.10">
    <property type="entry name" value="Tetratricopeptide repeat domain"/>
    <property type="match status" value="1"/>
</dbReference>
<comment type="caution">
    <text evidence="9">The sequence shown here is derived from an EMBL/GenBank/DDBJ whole genome shotgun (WGS) entry which is preliminary data.</text>
</comment>
<dbReference type="EC" id="2.7.11.1" evidence="1"/>
<dbReference type="InterPro" id="IPR008271">
    <property type="entry name" value="Ser/Thr_kinase_AS"/>
</dbReference>
<dbReference type="EMBL" id="JACHJR010000001">
    <property type="protein sequence ID" value="MBB4946961.1"/>
    <property type="molecule type" value="Genomic_DNA"/>
</dbReference>
<dbReference type="PROSITE" id="PS50011">
    <property type="entry name" value="PROTEIN_KINASE_DOM"/>
    <property type="match status" value="1"/>
</dbReference>
<organism evidence="9 10">
    <name type="scientific">Kitasatospora gansuensis</name>
    <dbReference type="NCBI Taxonomy" id="258050"/>
    <lineage>
        <taxon>Bacteria</taxon>
        <taxon>Bacillati</taxon>
        <taxon>Actinomycetota</taxon>
        <taxon>Actinomycetes</taxon>
        <taxon>Kitasatosporales</taxon>
        <taxon>Streptomycetaceae</taxon>
        <taxon>Kitasatospora</taxon>
    </lineage>
</organism>
<dbReference type="GO" id="GO:0004674">
    <property type="term" value="F:protein serine/threonine kinase activity"/>
    <property type="evidence" value="ECO:0007669"/>
    <property type="project" value="UniProtKB-KW"/>
</dbReference>
<keyword evidence="10" id="KW-1185">Reference proteome</keyword>
<evidence type="ECO:0000256" key="4">
    <source>
        <dbReference type="ARBA" id="ARBA00022741"/>
    </source>
</evidence>
<dbReference type="Gene3D" id="1.10.510.10">
    <property type="entry name" value="Transferase(Phosphotransferase) domain 1"/>
    <property type="match status" value="1"/>
</dbReference>
<evidence type="ECO:0000256" key="5">
    <source>
        <dbReference type="ARBA" id="ARBA00022777"/>
    </source>
</evidence>
<evidence type="ECO:0000256" key="7">
    <source>
        <dbReference type="PROSITE-ProRule" id="PRU10141"/>
    </source>
</evidence>
<dbReference type="CDD" id="cd14014">
    <property type="entry name" value="STKc_PknB_like"/>
    <property type="match status" value="1"/>
</dbReference>
<dbReference type="GO" id="GO:0005524">
    <property type="term" value="F:ATP binding"/>
    <property type="evidence" value="ECO:0007669"/>
    <property type="project" value="UniProtKB-UniRule"/>
</dbReference>
<dbReference type="PROSITE" id="PS00107">
    <property type="entry name" value="PROTEIN_KINASE_ATP"/>
    <property type="match status" value="1"/>
</dbReference>
<evidence type="ECO:0000256" key="6">
    <source>
        <dbReference type="ARBA" id="ARBA00022840"/>
    </source>
</evidence>
<dbReference type="InterPro" id="IPR011990">
    <property type="entry name" value="TPR-like_helical_dom_sf"/>
</dbReference>
<dbReference type="InterPro" id="IPR000719">
    <property type="entry name" value="Prot_kinase_dom"/>
</dbReference>
<keyword evidence="3" id="KW-0808">Transferase</keyword>
<feature type="binding site" evidence="7">
    <location>
        <position position="40"/>
    </location>
    <ligand>
        <name>ATP</name>
        <dbReference type="ChEBI" id="CHEBI:30616"/>
    </ligand>
</feature>
<dbReference type="AlphaFoldDB" id="A0A7W7SCQ3"/>
<dbReference type="PANTHER" id="PTHR43289">
    <property type="entry name" value="MITOGEN-ACTIVATED PROTEIN KINASE KINASE KINASE 20-RELATED"/>
    <property type="match status" value="1"/>
</dbReference>
<feature type="domain" description="Protein kinase" evidence="8">
    <location>
        <begin position="11"/>
        <end position="269"/>
    </location>
</feature>
<evidence type="ECO:0000256" key="2">
    <source>
        <dbReference type="ARBA" id="ARBA00022527"/>
    </source>
</evidence>
<dbReference type="Gene3D" id="3.30.200.20">
    <property type="entry name" value="Phosphorylase Kinase, domain 1"/>
    <property type="match status" value="1"/>
</dbReference>
<sequence length="387" mass="41325">MRAGDILDGKYELVAEIGRGGFGVVWRSVDTRLGREIAVKVISDSAELGAGDIARFRHEARAVAKLNHPHIVTLHDIGETATGSPYLVMELVQGRSLAAVVKQARPGLPQVLDWMGQVCVALAAAHRADVVHRDIKPENIMITDTGSAKVLDFGIARLDGRPGGLTTIGTVIGSPIYLAPERWADGPLDGRVDLYAVGCMLYELAVGQRPFNAGTVVGLMRQHVDVEPPRPRQLAPELPLLLERLILDLLAKDPADRPADGLEVARRLAEVRPGRAAELRALADNAWALGAAGSPAEAARRLWSLIGEFARECGPDDPRTLRTCHDLALWFAADGRVPEAVGLLGELLATGLGGRQAEDAARDLARLTAQLPPRTAPVTGQLALLVG</sequence>
<protein>
    <recommendedName>
        <fullName evidence="1">non-specific serine/threonine protein kinase</fullName>
        <ecNumber evidence="1">2.7.11.1</ecNumber>
    </recommendedName>
</protein>
<dbReference type="Proteomes" id="UP000573327">
    <property type="component" value="Unassembled WGS sequence"/>
</dbReference>
<dbReference type="InterPro" id="IPR017441">
    <property type="entry name" value="Protein_kinase_ATP_BS"/>
</dbReference>
<evidence type="ECO:0000313" key="10">
    <source>
        <dbReference type="Proteomes" id="UP000573327"/>
    </source>
</evidence>
<keyword evidence="5 9" id="KW-0418">Kinase</keyword>
<evidence type="ECO:0000259" key="8">
    <source>
        <dbReference type="PROSITE" id="PS50011"/>
    </source>
</evidence>
<keyword evidence="2 9" id="KW-0723">Serine/threonine-protein kinase</keyword>
<keyword evidence="4 7" id="KW-0547">Nucleotide-binding</keyword>
<dbReference type="SUPFAM" id="SSF56112">
    <property type="entry name" value="Protein kinase-like (PK-like)"/>
    <property type="match status" value="1"/>
</dbReference>
<gene>
    <name evidence="9" type="ORF">F4556_002496</name>
</gene>
<reference evidence="9 10" key="1">
    <citation type="submission" date="2020-08" db="EMBL/GenBank/DDBJ databases">
        <title>Sequencing the genomes of 1000 actinobacteria strains.</title>
        <authorList>
            <person name="Klenk H.-P."/>
        </authorList>
    </citation>
    <scope>NUCLEOTIDE SEQUENCE [LARGE SCALE GENOMIC DNA]</scope>
    <source>
        <strain evidence="9 10">DSM 44786</strain>
    </source>
</reference>
<dbReference type="Pfam" id="PF00069">
    <property type="entry name" value="Pkinase"/>
    <property type="match status" value="1"/>
</dbReference>
<dbReference type="PANTHER" id="PTHR43289:SF6">
    <property type="entry name" value="SERINE_THREONINE-PROTEIN KINASE NEKL-3"/>
    <property type="match status" value="1"/>
</dbReference>
<dbReference type="SMART" id="SM00220">
    <property type="entry name" value="S_TKc"/>
    <property type="match status" value="1"/>
</dbReference>
<keyword evidence="6 7" id="KW-0067">ATP-binding</keyword>
<dbReference type="PROSITE" id="PS00108">
    <property type="entry name" value="PROTEIN_KINASE_ST"/>
    <property type="match status" value="1"/>
</dbReference>
<evidence type="ECO:0000256" key="1">
    <source>
        <dbReference type="ARBA" id="ARBA00012513"/>
    </source>
</evidence>
<name>A0A7W7SCQ3_9ACTN</name>
<dbReference type="InterPro" id="IPR011009">
    <property type="entry name" value="Kinase-like_dom_sf"/>
</dbReference>